<keyword evidence="2" id="KW-1185">Reference proteome</keyword>
<proteinExistence type="predicted"/>
<sequence length="206" mass="21680">MNQVTAAQLRLARAAVAAGDYPASLGANLVEALAGSTTDADRLLAHFLGVVLSVRGPDVHGYFGSALGYSPERAVRERHHCGRHQLVFRMVLHDLPEASRDLHVCERCGPASATPTGIPPARVEIEGPATARVALPGPLRTSGWVAAGLQPIGGHVEAHDHLRPLAPGTSELEFRLSRGNTAGLRRFAAAVVNGGEFAIVQFPLEG</sequence>
<protein>
    <submittedName>
        <fullName evidence="1">Uncharacterized protein</fullName>
    </submittedName>
</protein>
<dbReference type="RefSeq" id="WP_086683780.1">
    <property type="nucleotide sequence ID" value="NZ_FNUJ01000002.1"/>
</dbReference>
<evidence type="ECO:0000313" key="2">
    <source>
        <dbReference type="Proteomes" id="UP000198878"/>
    </source>
</evidence>
<accession>A0A1H5QDK6</accession>
<dbReference type="Proteomes" id="UP000198878">
    <property type="component" value="Unassembled WGS sequence"/>
</dbReference>
<dbReference type="AlphaFoldDB" id="A0A1H5QDK6"/>
<evidence type="ECO:0000313" key="1">
    <source>
        <dbReference type="EMBL" id="SEF23481.1"/>
    </source>
</evidence>
<dbReference type="STRING" id="218821.SAMN05421837_102202"/>
<dbReference type="OrthoDB" id="9954740at2"/>
<gene>
    <name evidence="1" type="ORF">SAMN05421837_102202</name>
</gene>
<reference evidence="2" key="1">
    <citation type="submission" date="2016-10" db="EMBL/GenBank/DDBJ databases">
        <authorList>
            <person name="Varghese N."/>
            <person name="Submissions S."/>
        </authorList>
    </citation>
    <scope>NUCLEOTIDE SEQUENCE [LARGE SCALE GENOMIC DNA]</scope>
    <source>
        <strain evidence="2">DSM 44654</strain>
    </source>
</reference>
<name>A0A1H5QDK6_9PSEU</name>
<dbReference type="EMBL" id="FNUJ01000002">
    <property type="protein sequence ID" value="SEF23481.1"/>
    <property type="molecule type" value="Genomic_DNA"/>
</dbReference>
<organism evidence="1 2">
    <name type="scientific">Amycolatopsis pretoriensis</name>
    <dbReference type="NCBI Taxonomy" id="218821"/>
    <lineage>
        <taxon>Bacteria</taxon>
        <taxon>Bacillati</taxon>
        <taxon>Actinomycetota</taxon>
        <taxon>Actinomycetes</taxon>
        <taxon>Pseudonocardiales</taxon>
        <taxon>Pseudonocardiaceae</taxon>
        <taxon>Amycolatopsis</taxon>
    </lineage>
</organism>